<gene>
    <name evidence="2" type="ORF">NITHO_160014</name>
</gene>
<dbReference type="OrthoDB" id="148157at2"/>
<reference evidence="2 3" key="1">
    <citation type="journal article" date="2012" name="ISME J.">
        <title>Nitrification expanded: discovery, physiology and genomics of a nitrite-oxidizing bacterium from the phylum Chloroflexi.</title>
        <authorList>
            <person name="Sorokin D.Y."/>
            <person name="Lucker S."/>
            <person name="Vejmelkova D."/>
            <person name="Kostrikina N.A."/>
            <person name="Kleerebezem R."/>
            <person name="Rijpstra W.I."/>
            <person name="Damste J.S."/>
            <person name="Le Paslier D."/>
            <person name="Muyzer G."/>
            <person name="Wagner M."/>
            <person name="van Loosdrecht M.C."/>
            <person name="Daims H."/>
        </authorList>
    </citation>
    <scope>NUCLEOTIDE SEQUENCE [LARGE SCALE GENOMIC DNA]</scope>
    <source>
        <strain evidence="3">none</strain>
    </source>
</reference>
<accession>I4EDU5</accession>
<evidence type="ECO:0000313" key="2">
    <source>
        <dbReference type="EMBL" id="CCF82857.1"/>
    </source>
</evidence>
<dbReference type="RefSeq" id="WP_008475335.1">
    <property type="nucleotide sequence ID" value="NZ_CAGS01000068.1"/>
</dbReference>
<dbReference type="InterPro" id="IPR051686">
    <property type="entry name" value="Lipoprotein_DolP"/>
</dbReference>
<dbReference type="Proteomes" id="UP000004221">
    <property type="component" value="Unassembled WGS sequence"/>
</dbReference>
<organism evidence="2 3">
    <name type="scientific">Nitrolancea hollandica Lb</name>
    <dbReference type="NCBI Taxonomy" id="1129897"/>
    <lineage>
        <taxon>Bacteria</taxon>
        <taxon>Pseudomonadati</taxon>
        <taxon>Thermomicrobiota</taxon>
        <taxon>Thermomicrobia</taxon>
        <taxon>Sphaerobacterales</taxon>
        <taxon>Sphaerobacterineae</taxon>
        <taxon>Sphaerobacteraceae</taxon>
        <taxon>Nitrolancea</taxon>
    </lineage>
</organism>
<keyword evidence="3" id="KW-1185">Reference proteome</keyword>
<comment type="caution">
    <text evidence="2">The sequence shown here is derived from an EMBL/GenBank/DDBJ whole genome shotgun (WGS) entry which is preliminary data.</text>
</comment>
<dbReference type="InterPro" id="IPR007055">
    <property type="entry name" value="BON_dom"/>
</dbReference>
<dbReference type="EMBL" id="CAGS01000068">
    <property type="protein sequence ID" value="CCF82857.1"/>
    <property type="molecule type" value="Genomic_DNA"/>
</dbReference>
<proteinExistence type="predicted"/>
<dbReference type="AlphaFoldDB" id="I4EDU5"/>
<dbReference type="PANTHER" id="PTHR34606">
    <property type="entry name" value="BON DOMAIN-CONTAINING PROTEIN"/>
    <property type="match status" value="1"/>
</dbReference>
<dbReference type="Pfam" id="PF04972">
    <property type="entry name" value="BON"/>
    <property type="match status" value="1"/>
</dbReference>
<protein>
    <recommendedName>
        <fullName evidence="1">BON domain-containing protein</fullName>
    </recommendedName>
</protein>
<sequence>MPYYRLLPYCPGYPYPFAGPGCGRPDTRSDAEILHDVSDALRHDAWVDASQIQVATRYGIVKLTGTVHTVYQKRLAGDDAWGVPGVMDVYNDLTITG</sequence>
<evidence type="ECO:0000259" key="1">
    <source>
        <dbReference type="PROSITE" id="PS50914"/>
    </source>
</evidence>
<dbReference type="PROSITE" id="PS50914">
    <property type="entry name" value="BON"/>
    <property type="match status" value="1"/>
</dbReference>
<evidence type="ECO:0000313" key="3">
    <source>
        <dbReference type="Proteomes" id="UP000004221"/>
    </source>
</evidence>
<feature type="domain" description="BON" evidence="1">
    <location>
        <begin position="29"/>
        <end position="97"/>
    </location>
</feature>
<name>I4EDU5_9BACT</name>
<dbReference type="Gene3D" id="3.30.1340.30">
    <property type="match status" value="1"/>
</dbReference>
<dbReference type="PANTHER" id="PTHR34606:SF15">
    <property type="entry name" value="BON DOMAIN-CONTAINING PROTEIN"/>
    <property type="match status" value="1"/>
</dbReference>